<feature type="region of interest" description="Disordered" evidence="1">
    <location>
        <begin position="412"/>
        <end position="438"/>
    </location>
</feature>
<feature type="region of interest" description="Disordered" evidence="1">
    <location>
        <begin position="1174"/>
        <end position="1205"/>
    </location>
</feature>
<dbReference type="FunCoup" id="A0A6J1WIR9">
    <property type="interactions" value="740"/>
</dbReference>
<feature type="compositionally biased region" description="Polar residues" evidence="1">
    <location>
        <begin position="972"/>
        <end position="983"/>
    </location>
</feature>
<dbReference type="InParanoid" id="A0A6J1WIR9"/>
<feature type="compositionally biased region" description="Polar residues" evidence="1">
    <location>
        <begin position="953"/>
        <end position="963"/>
    </location>
</feature>
<dbReference type="Proteomes" id="UP001652740">
    <property type="component" value="Unplaced"/>
</dbReference>
<gene>
    <name evidence="4" type="primary">LOC113514195</name>
</gene>
<evidence type="ECO:0000313" key="3">
    <source>
        <dbReference type="Proteomes" id="UP001652740"/>
    </source>
</evidence>
<dbReference type="Pfam" id="PF15255">
    <property type="entry name" value="CAP-ZIP_m"/>
    <property type="match status" value="1"/>
</dbReference>
<keyword evidence="3" id="KW-1185">Reference proteome</keyword>
<accession>A0A6J1WIR9</accession>
<protein>
    <submittedName>
        <fullName evidence="4">WASH complex subunit 2 isoform X1</fullName>
    </submittedName>
</protein>
<feature type="region of interest" description="Disordered" evidence="1">
    <location>
        <begin position="366"/>
        <end position="388"/>
    </location>
</feature>
<feature type="compositionally biased region" description="Polar residues" evidence="1">
    <location>
        <begin position="195"/>
        <end position="207"/>
    </location>
</feature>
<feature type="compositionally biased region" description="Basic residues" evidence="1">
    <location>
        <begin position="1240"/>
        <end position="1252"/>
    </location>
</feature>
<evidence type="ECO:0000259" key="2">
    <source>
        <dbReference type="Pfam" id="PF15255"/>
    </source>
</evidence>
<sequence length="1552" mass="174820">MDGADTASLRANAAQWSLAGDKQLLDVLHNIHERLVSRCQETNRKLDEMVSSLDDASIDLQNVNNKFMALSNSQFIESRVYDDDVEVKESTEEPKEPPKPVDPSVELEKLKQGLKVLESMHEPLHILHDTDSESDTEDEDAGRLILKPKDLYADRPLPYIIGSTAWKSKWHAGLLPDDSDTESSVSKPDREMVQYSDSEPEITNIQTDKPDTNNDRTVSTTSSELVSEQDVSSVKPSPSDVAAELARRLGGQMPTIPDYEPEYTPPNPVTRKVYRPEQPITSTVFADEPPPLDAYSDEESQEDDIFAELHKSKPYANKNMQQSRVTQDLFGGLDQEKEDDSIFNDFEEPQKPAIQRQYLNIGESEPELFVDTPKPKIKQDTTSIESGSIKKPVGGISLFGTNKGTEIGAAILKRNRRQSSTDEDTGNEEVTKNIQEDRKSKEKDIFDDLFAKSIKDQKKVENKIGKIEKEQKEIKKVDLFSDNFFDDIDDIFTTNITKVPIKESTKNKKSLFDDDDDDDLFSDISVAKSTKQEITNKITHSDKSIFDSEDELFSEKIVEKTVIDTYKDGANNASEFNVDKIIKQSKVFDDSDILNTKNDVKSSISLNPDNNDQTVKSVKTVETCTYKPQTTNIGFEDTKLINDNLKSSPSLFDDDEDDNIFSSKPTVKTSTDSIKVDNIDKANTITKSLKKSIFGDSNSEDESDLFSGKTEFSRQLPNLKEIYKANSESDDGNEENRTALFTKINFEKKNDNNPHTEPNTLSEKLENNNKEIVSKSDENRNLKTTNTIKPVEKESLLFDNDWEDNLLVKRNEIPRNKPVTVKSVLFDDEPDDDIFNTKQTKEKDFTSEDVGENHQNILSDDLKDHLFAGTNKNFANTTSKENNSMKKNISNVLNSDSSKENIQINMSKTLQYKNEEDNTKSQVSDDDTLRNKSFTEKQNVLKNNEIADESETQMKQQSTSSILETKHESIENTELNVNKNVSYESEKTDQKKSFLKDDNLNDNTTGALFTQEQISVFNKQDVFSDLFSEPPEFEKSKEPKKSKNVNALFDDDSDDEALFFKKNDPTLDEKPDVISPLNENRLFGIFHDEPPAMDIDFIDNSNKLLDDNLFSEVDSGLFAQKSIITDTKMKPEVVKKTNMEPPDETKLITETEIKKPIGKLKTMNFNIDVNALLPGASPKKVKGEEQADGSSKSIKSEETVNIKNSEVGETESKIIKSVSFEGDPDSSVLDNKLSKERAKIQVKRRPSTRRARKEAARKSAIDFGDDTTDNSSSIDDPPKIINLESNIKQHIENETPKIADKTNGSKVDPFDSNIKYDIESNIPKEVKSKVVYVLHDEDIFTNINTNQTLQKNEVSNIVDVVKSSGTDNKNEHGSKTNVDNEENIKSTEIISSVGKTSSTSAEEDIGTKSLEKETKDKVKSKYNTVNSVGTIENTSEITSITKVKKSIFDDLSDDENELFNKSKPKTKDIFDSDSEGELFGKKNIKERKRIEVKKTLFSEDEEDDLFGAKANKTTGITEKPARQTVQTAREIVPKPTEPVFEDPLSLFGGDDD</sequence>
<evidence type="ECO:0000256" key="1">
    <source>
        <dbReference type="SAM" id="MobiDB-lite"/>
    </source>
</evidence>
<feature type="compositionally biased region" description="Basic and acidic residues" evidence="1">
    <location>
        <begin position="85"/>
        <end position="99"/>
    </location>
</feature>
<feature type="region of interest" description="Disordered" evidence="1">
    <location>
        <begin position="176"/>
        <end position="302"/>
    </location>
</feature>
<feature type="region of interest" description="Disordered" evidence="1">
    <location>
        <begin position="1239"/>
        <end position="1279"/>
    </location>
</feature>
<feature type="region of interest" description="Disordered" evidence="1">
    <location>
        <begin position="909"/>
        <end position="990"/>
    </location>
</feature>
<feature type="compositionally biased region" description="Low complexity" evidence="1">
    <location>
        <begin position="217"/>
        <end position="241"/>
    </location>
</feature>
<feature type="region of interest" description="Disordered" evidence="1">
    <location>
        <begin position="85"/>
        <end position="104"/>
    </location>
</feature>
<feature type="domain" description="FAM21/CAPZIP" evidence="2">
    <location>
        <begin position="1157"/>
        <end position="1262"/>
    </location>
</feature>
<name>A0A6J1WIR9_GALME</name>
<dbReference type="RefSeq" id="XP_026754001.2">
    <property type="nucleotide sequence ID" value="XM_026898200.3"/>
</dbReference>
<dbReference type="InterPro" id="IPR029341">
    <property type="entry name" value="FAM21/CAPZIP"/>
</dbReference>
<feature type="compositionally biased region" description="Basic and acidic residues" evidence="1">
    <location>
        <begin position="429"/>
        <end position="438"/>
    </location>
</feature>
<proteinExistence type="predicted"/>
<evidence type="ECO:0000313" key="4">
    <source>
        <dbReference type="RefSeq" id="XP_026754001.2"/>
    </source>
</evidence>
<dbReference type="KEGG" id="gmw:113514195"/>
<reference evidence="4" key="1">
    <citation type="submission" date="2025-08" db="UniProtKB">
        <authorList>
            <consortium name="RefSeq"/>
        </authorList>
    </citation>
    <scope>IDENTIFICATION</scope>
    <source>
        <tissue evidence="4">Whole larvae</tissue>
    </source>
</reference>
<organism evidence="3 4">
    <name type="scientific">Galleria mellonella</name>
    <name type="common">Greater wax moth</name>
    <dbReference type="NCBI Taxonomy" id="7137"/>
    <lineage>
        <taxon>Eukaryota</taxon>
        <taxon>Metazoa</taxon>
        <taxon>Ecdysozoa</taxon>
        <taxon>Arthropoda</taxon>
        <taxon>Hexapoda</taxon>
        <taxon>Insecta</taxon>
        <taxon>Pterygota</taxon>
        <taxon>Neoptera</taxon>
        <taxon>Endopterygota</taxon>
        <taxon>Lepidoptera</taxon>
        <taxon>Glossata</taxon>
        <taxon>Ditrysia</taxon>
        <taxon>Pyraloidea</taxon>
        <taxon>Pyralidae</taxon>
        <taxon>Galleriinae</taxon>
        <taxon>Galleria</taxon>
    </lineage>
</organism>
<dbReference type="GeneID" id="113514195"/>